<evidence type="ECO:0000259" key="6">
    <source>
        <dbReference type="PROSITE" id="PS50109"/>
    </source>
</evidence>
<feature type="transmembrane region" description="Helical" evidence="5">
    <location>
        <begin position="197"/>
        <end position="216"/>
    </location>
</feature>
<dbReference type="PROSITE" id="PS50109">
    <property type="entry name" value="HIS_KIN"/>
    <property type="match status" value="1"/>
</dbReference>
<keyword evidence="7" id="KW-0808">Transferase</keyword>
<dbReference type="CDD" id="cd16922">
    <property type="entry name" value="HATPase_EvgS-ArcB-TorS-like"/>
    <property type="match status" value="1"/>
</dbReference>
<keyword evidence="7" id="KW-0418">Kinase</keyword>
<feature type="transmembrane region" description="Helical" evidence="5">
    <location>
        <begin position="172"/>
        <end position="191"/>
    </location>
</feature>
<dbReference type="InterPro" id="IPR005467">
    <property type="entry name" value="His_kinase_dom"/>
</dbReference>
<keyword evidence="5" id="KW-0812">Transmembrane</keyword>
<dbReference type="CDD" id="cd00082">
    <property type="entry name" value="HisKA"/>
    <property type="match status" value="1"/>
</dbReference>
<dbReference type="PRINTS" id="PR00344">
    <property type="entry name" value="BCTRLSENSOR"/>
</dbReference>
<evidence type="ECO:0000313" key="8">
    <source>
        <dbReference type="Proteomes" id="UP000197050"/>
    </source>
</evidence>
<dbReference type="PANTHER" id="PTHR45339">
    <property type="entry name" value="HYBRID SIGNAL TRANSDUCTION HISTIDINE KINASE J"/>
    <property type="match status" value="1"/>
</dbReference>
<dbReference type="Gene3D" id="3.30.565.10">
    <property type="entry name" value="Histidine kinase-like ATPase, C-terminal domain"/>
    <property type="match status" value="1"/>
</dbReference>
<keyword evidence="5" id="KW-0472">Membrane</keyword>
<dbReference type="EMBL" id="CP022048">
    <property type="protein sequence ID" value="ASE39401.1"/>
    <property type="molecule type" value="Genomic_DNA"/>
</dbReference>
<evidence type="ECO:0000256" key="2">
    <source>
        <dbReference type="ARBA" id="ARBA00012438"/>
    </source>
</evidence>
<dbReference type="SMART" id="SM00387">
    <property type="entry name" value="HATPase_c"/>
    <property type="match status" value="1"/>
</dbReference>
<name>A0A1Z3U819_BREVE</name>
<proteinExistence type="predicted"/>
<dbReference type="FunFam" id="3.30.565.10:FF:000010">
    <property type="entry name" value="Sensor histidine kinase RcsC"/>
    <property type="match status" value="1"/>
</dbReference>
<dbReference type="InterPro" id="IPR004358">
    <property type="entry name" value="Sig_transdc_His_kin-like_C"/>
</dbReference>
<evidence type="ECO:0000256" key="5">
    <source>
        <dbReference type="SAM" id="Phobius"/>
    </source>
</evidence>
<evidence type="ECO:0000256" key="4">
    <source>
        <dbReference type="ARBA" id="ARBA00023012"/>
    </source>
</evidence>
<dbReference type="AlphaFoldDB" id="A0A1Z3U819"/>
<keyword evidence="4" id="KW-0902">Two-component regulatory system</keyword>
<dbReference type="Proteomes" id="UP000197050">
    <property type="component" value="Chromosome"/>
</dbReference>
<dbReference type="SMART" id="SM00388">
    <property type="entry name" value="HisKA"/>
    <property type="match status" value="1"/>
</dbReference>
<dbReference type="Pfam" id="PF02518">
    <property type="entry name" value="HATPase_c"/>
    <property type="match status" value="1"/>
</dbReference>
<dbReference type="InterPro" id="IPR036890">
    <property type="entry name" value="HATPase_C_sf"/>
</dbReference>
<comment type="catalytic activity">
    <reaction evidence="1">
        <text>ATP + protein L-histidine = ADP + protein N-phospho-L-histidine.</text>
        <dbReference type="EC" id="2.7.13.3"/>
    </reaction>
</comment>
<keyword evidence="3" id="KW-0597">Phosphoprotein</keyword>
<dbReference type="SUPFAM" id="SSF55874">
    <property type="entry name" value="ATPase domain of HSP90 chaperone/DNA topoisomerase II/histidine kinase"/>
    <property type="match status" value="1"/>
</dbReference>
<evidence type="ECO:0000256" key="1">
    <source>
        <dbReference type="ARBA" id="ARBA00000085"/>
    </source>
</evidence>
<reference evidence="8" key="1">
    <citation type="submission" date="2017-06" db="EMBL/GenBank/DDBJ databases">
        <title>FDA dAtabase for Regulatory Grade micrObial Sequences (FDA-ARGOS): Supporting development and validation of Infectious Disease Dx tests.</title>
        <authorList>
            <person name="Minogue T."/>
            <person name="Wolcott M."/>
            <person name="Wasieloski L."/>
            <person name="Aguilar W."/>
            <person name="Moore D."/>
            <person name="Tallon L."/>
            <person name="Sadzewicz L."/>
            <person name="Sengamalay N."/>
            <person name="Ott S."/>
            <person name="Godinez A."/>
            <person name="Nagaraj S."/>
            <person name="Nadendla S."/>
            <person name="Geyer C."/>
            <person name="Sichtig H."/>
        </authorList>
    </citation>
    <scope>NUCLEOTIDE SEQUENCE [LARGE SCALE GENOMIC DNA]</scope>
    <source>
        <strain evidence="8">FDAARGOS_289</strain>
    </source>
</reference>
<dbReference type="EC" id="2.7.13.3" evidence="2"/>
<evidence type="ECO:0000313" key="7">
    <source>
        <dbReference type="EMBL" id="ASE39401.1"/>
    </source>
</evidence>
<dbReference type="InterPro" id="IPR003594">
    <property type="entry name" value="HATPase_dom"/>
</dbReference>
<organism evidence="7 8">
    <name type="scientific">Brevundimonas vesicularis</name>
    <name type="common">Pseudomonas vesicularis</name>
    <dbReference type="NCBI Taxonomy" id="41276"/>
    <lineage>
        <taxon>Bacteria</taxon>
        <taxon>Pseudomonadati</taxon>
        <taxon>Pseudomonadota</taxon>
        <taxon>Alphaproteobacteria</taxon>
        <taxon>Caulobacterales</taxon>
        <taxon>Caulobacteraceae</taxon>
        <taxon>Brevundimonas</taxon>
    </lineage>
</organism>
<dbReference type="KEGG" id="bvc:CEP68_07710"/>
<dbReference type="InterPro" id="IPR036097">
    <property type="entry name" value="HisK_dim/P_sf"/>
</dbReference>
<dbReference type="InterPro" id="IPR003661">
    <property type="entry name" value="HisK_dim/P_dom"/>
</dbReference>
<evidence type="ECO:0000256" key="3">
    <source>
        <dbReference type="ARBA" id="ARBA00022553"/>
    </source>
</evidence>
<dbReference type="GO" id="GO:0000155">
    <property type="term" value="F:phosphorelay sensor kinase activity"/>
    <property type="evidence" value="ECO:0007669"/>
    <property type="project" value="InterPro"/>
</dbReference>
<feature type="domain" description="Histidine kinase" evidence="6">
    <location>
        <begin position="258"/>
        <end position="479"/>
    </location>
</feature>
<dbReference type="PANTHER" id="PTHR45339:SF1">
    <property type="entry name" value="HYBRID SIGNAL TRANSDUCTION HISTIDINE KINASE J"/>
    <property type="match status" value="1"/>
</dbReference>
<protein>
    <recommendedName>
        <fullName evidence="2">histidine kinase</fullName>
        <ecNumber evidence="2">2.7.13.3</ecNumber>
    </recommendedName>
</protein>
<dbReference type="Gene3D" id="1.10.287.130">
    <property type="match status" value="1"/>
</dbReference>
<sequence>MTASCLFAHSALCPAPDTSRIKLSVHSLLVGFGRRYVIEPRDPTMTNHTPGQDRSLLQHLIANGHMRYLIIASWAVALFTVTDWATAVLWFAAATASGLLRTFAERVLVLRDQGLHSRIKLMAATISCIAWSAAPLLAFLYGGAYGVPLGVALLMAGYVLVFTQMRAAPREALIVSAPYSVVVVLLLAKLWGTPGFWVVLSMIPVLALALLIKVAITQMKDSDLEAVNRRQAELIAELETARDTANAASAAKSNFLGVISHELRTPMNGVLGAAQLLQMSELSDRQKEFVGVIRDSGEGLMVLLNDILDITKIESGKMELDFVDVEAETLAARLTGPFKAQAEARGLTFTTDIRGPLPPLLRMDPLRLAQVTHNLLANAIKFTPQGEVRLIIDSEPASDGRTTLRLGVVDSGIGIAADDLTRLFQPFSQVDGSSTRKFGGTGLGLSICQRLAALMDGEITVTSTPGKGSTFTLHATFDTPQIEAVRVAA</sequence>
<keyword evidence="5" id="KW-1133">Transmembrane helix</keyword>
<feature type="transmembrane region" description="Helical" evidence="5">
    <location>
        <begin position="147"/>
        <end position="165"/>
    </location>
</feature>
<gene>
    <name evidence="7" type="ORF">CEP68_07710</name>
</gene>
<dbReference type="SUPFAM" id="SSF47384">
    <property type="entry name" value="Homodimeric domain of signal transducing histidine kinase"/>
    <property type="match status" value="1"/>
</dbReference>
<accession>A0A1Z3U819</accession>
<dbReference type="Pfam" id="PF00512">
    <property type="entry name" value="HisKA"/>
    <property type="match status" value="1"/>
</dbReference>